<name>A0ABT0XV92_9ACTN</name>
<keyword evidence="2" id="KW-1185">Reference proteome</keyword>
<evidence type="ECO:0000313" key="2">
    <source>
        <dbReference type="Proteomes" id="UP001523216"/>
    </source>
</evidence>
<comment type="caution">
    <text evidence="1">The sequence shown here is derived from an EMBL/GenBank/DDBJ whole genome shotgun (WGS) entry which is preliminary data.</text>
</comment>
<dbReference type="Proteomes" id="UP001523216">
    <property type="component" value="Unassembled WGS sequence"/>
</dbReference>
<dbReference type="EMBL" id="JAMQOL010000010">
    <property type="protein sequence ID" value="MCM4077525.1"/>
    <property type="molecule type" value="Genomic_DNA"/>
</dbReference>
<gene>
    <name evidence="1" type="ORF">LXN57_08110</name>
</gene>
<organism evidence="1 2">
    <name type="scientific">Paractinoplanes hotanensis</name>
    <dbReference type="NCBI Taxonomy" id="2906497"/>
    <lineage>
        <taxon>Bacteria</taxon>
        <taxon>Bacillati</taxon>
        <taxon>Actinomycetota</taxon>
        <taxon>Actinomycetes</taxon>
        <taxon>Micromonosporales</taxon>
        <taxon>Micromonosporaceae</taxon>
        <taxon>Paractinoplanes</taxon>
    </lineage>
</organism>
<proteinExistence type="predicted"/>
<reference evidence="1 2" key="1">
    <citation type="submission" date="2022-06" db="EMBL/GenBank/DDBJ databases">
        <title>Actinoplanes abujensis sp. nov., isolated from Nigerian arid soil.</title>
        <authorList>
            <person name="Ding P."/>
        </authorList>
    </citation>
    <scope>NUCLEOTIDE SEQUENCE [LARGE SCALE GENOMIC DNA]</scope>
    <source>
        <strain evidence="2">TRM88002</strain>
    </source>
</reference>
<evidence type="ECO:0000313" key="1">
    <source>
        <dbReference type="EMBL" id="MCM4077525.1"/>
    </source>
</evidence>
<sequence>MRSVLLEFLPLDESRRQRHLVHAAYFVRFLAGDTVRERIRDTPPELENLIALLVPAEHRDEADFLLAGPRDREGRCCSAELVDHQWDRIVPATP</sequence>
<accession>A0ABT0XV92</accession>
<protein>
    <submittedName>
        <fullName evidence="1">Uncharacterized protein</fullName>
    </submittedName>
</protein>